<organism evidence="1 2">
    <name type="scientific">Mycena albidolilacea</name>
    <dbReference type="NCBI Taxonomy" id="1033008"/>
    <lineage>
        <taxon>Eukaryota</taxon>
        <taxon>Fungi</taxon>
        <taxon>Dikarya</taxon>
        <taxon>Basidiomycota</taxon>
        <taxon>Agaricomycotina</taxon>
        <taxon>Agaricomycetes</taxon>
        <taxon>Agaricomycetidae</taxon>
        <taxon>Agaricales</taxon>
        <taxon>Marasmiineae</taxon>
        <taxon>Mycenaceae</taxon>
        <taxon>Mycena</taxon>
    </lineage>
</organism>
<gene>
    <name evidence="1" type="ORF">DFH08DRAFT_364241</name>
</gene>
<dbReference type="Proteomes" id="UP001218218">
    <property type="component" value="Unassembled WGS sequence"/>
</dbReference>
<evidence type="ECO:0000313" key="2">
    <source>
        <dbReference type="Proteomes" id="UP001218218"/>
    </source>
</evidence>
<sequence>MVRKTLRYMAVICSALTVYGTVGSLRRPRGLEKSISTTWILRGDFLWTTRRGLQFEIHVNSRSHAFLLLSSLVLEVGDPEQNTRDICGHRL</sequence>
<reference evidence="1" key="1">
    <citation type="submission" date="2023-03" db="EMBL/GenBank/DDBJ databases">
        <title>Massive genome expansion in bonnet fungi (Mycena s.s.) driven by repeated elements and novel gene families across ecological guilds.</title>
        <authorList>
            <consortium name="Lawrence Berkeley National Laboratory"/>
            <person name="Harder C.B."/>
            <person name="Miyauchi S."/>
            <person name="Viragh M."/>
            <person name="Kuo A."/>
            <person name="Thoen E."/>
            <person name="Andreopoulos B."/>
            <person name="Lu D."/>
            <person name="Skrede I."/>
            <person name="Drula E."/>
            <person name="Henrissat B."/>
            <person name="Morin E."/>
            <person name="Kohler A."/>
            <person name="Barry K."/>
            <person name="LaButti K."/>
            <person name="Morin E."/>
            <person name="Salamov A."/>
            <person name="Lipzen A."/>
            <person name="Mereny Z."/>
            <person name="Hegedus B."/>
            <person name="Baldrian P."/>
            <person name="Stursova M."/>
            <person name="Weitz H."/>
            <person name="Taylor A."/>
            <person name="Grigoriev I.V."/>
            <person name="Nagy L.G."/>
            <person name="Martin F."/>
            <person name="Kauserud H."/>
        </authorList>
    </citation>
    <scope>NUCLEOTIDE SEQUENCE</scope>
    <source>
        <strain evidence="1">CBHHK002</strain>
    </source>
</reference>
<name>A0AAD7F277_9AGAR</name>
<protein>
    <submittedName>
        <fullName evidence="1">Uncharacterized protein</fullName>
    </submittedName>
</protein>
<comment type="caution">
    <text evidence="1">The sequence shown here is derived from an EMBL/GenBank/DDBJ whole genome shotgun (WGS) entry which is preliminary data.</text>
</comment>
<dbReference type="EMBL" id="JARIHO010000005">
    <property type="protein sequence ID" value="KAJ7361044.1"/>
    <property type="molecule type" value="Genomic_DNA"/>
</dbReference>
<accession>A0AAD7F277</accession>
<dbReference type="AlphaFoldDB" id="A0AAD7F277"/>
<evidence type="ECO:0000313" key="1">
    <source>
        <dbReference type="EMBL" id="KAJ7361044.1"/>
    </source>
</evidence>
<proteinExistence type="predicted"/>
<keyword evidence="2" id="KW-1185">Reference proteome</keyword>